<name>A0A2P8DPT4_9ACTN</name>
<comment type="caution">
    <text evidence="3">The sequence shown here is derived from an EMBL/GenBank/DDBJ whole genome shotgun (WGS) entry which is preliminary data.</text>
</comment>
<evidence type="ECO:0000256" key="1">
    <source>
        <dbReference type="ARBA" id="ARBA00022679"/>
    </source>
</evidence>
<accession>A0A2P8DPT4</accession>
<sequence length="101" mass="10586">MTQRGEPLKVLAVCGVGMGSSLILKMTAESAMQALGLEASVENTDVSSARGMSPDVVVGQGMHTDDLGDLAPVVVTISDFLDADGLTEQLREPLREQGWLA</sequence>
<protein>
    <submittedName>
        <fullName evidence="3">PTS system ascorbate-specific IIB component</fullName>
    </submittedName>
</protein>
<dbReference type="EMBL" id="PYGE01000018">
    <property type="protein sequence ID" value="PSK99213.1"/>
    <property type="molecule type" value="Genomic_DNA"/>
</dbReference>
<feature type="domain" description="Phosphotransferase system EIIB component type 2/3" evidence="2">
    <location>
        <begin position="9"/>
        <end position="89"/>
    </location>
</feature>
<dbReference type="GO" id="GO:0009401">
    <property type="term" value="P:phosphoenolpyruvate-dependent sugar phosphotransferase system"/>
    <property type="evidence" value="ECO:0007669"/>
    <property type="project" value="InterPro"/>
</dbReference>
<dbReference type="GO" id="GO:0008982">
    <property type="term" value="F:protein-N(PI)-phosphohistidine-sugar phosphotransferase activity"/>
    <property type="evidence" value="ECO:0007669"/>
    <property type="project" value="InterPro"/>
</dbReference>
<keyword evidence="1" id="KW-0808">Transferase</keyword>
<dbReference type="Proteomes" id="UP000243528">
    <property type="component" value="Unassembled WGS sequence"/>
</dbReference>
<gene>
    <name evidence="3" type="ORF">CLV30_118118</name>
</gene>
<dbReference type="SUPFAM" id="SSF52794">
    <property type="entry name" value="PTS system IIB component-like"/>
    <property type="match status" value="1"/>
</dbReference>
<evidence type="ECO:0000313" key="4">
    <source>
        <dbReference type="Proteomes" id="UP000243528"/>
    </source>
</evidence>
<dbReference type="Pfam" id="PF02302">
    <property type="entry name" value="PTS_IIB"/>
    <property type="match status" value="1"/>
</dbReference>
<proteinExistence type="predicted"/>
<dbReference type="RefSeq" id="WP_106539089.1">
    <property type="nucleotide sequence ID" value="NZ_PYGE01000018.1"/>
</dbReference>
<dbReference type="InterPro" id="IPR036095">
    <property type="entry name" value="PTS_EIIB-like_sf"/>
</dbReference>
<dbReference type="OrthoDB" id="6603449at2"/>
<dbReference type="InterPro" id="IPR003501">
    <property type="entry name" value="PTS_EIIB_2/3"/>
</dbReference>
<dbReference type="AlphaFoldDB" id="A0A2P8DPT4"/>
<evidence type="ECO:0000259" key="2">
    <source>
        <dbReference type="Pfam" id="PF02302"/>
    </source>
</evidence>
<reference evidence="3 4" key="1">
    <citation type="submission" date="2018-03" db="EMBL/GenBank/DDBJ databases">
        <title>Genomic Encyclopedia of Archaeal and Bacterial Type Strains, Phase II (KMG-II): from individual species to whole genera.</title>
        <authorList>
            <person name="Goeker M."/>
        </authorList>
    </citation>
    <scope>NUCLEOTIDE SEQUENCE [LARGE SCALE GENOMIC DNA]</scope>
    <source>
        <strain evidence="3 4">DSM 45211</strain>
    </source>
</reference>
<organism evidence="3 4">
    <name type="scientific">Haloactinopolyspora alba</name>
    <dbReference type="NCBI Taxonomy" id="648780"/>
    <lineage>
        <taxon>Bacteria</taxon>
        <taxon>Bacillati</taxon>
        <taxon>Actinomycetota</taxon>
        <taxon>Actinomycetes</taxon>
        <taxon>Jiangellales</taxon>
        <taxon>Jiangellaceae</taxon>
        <taxon>Haloactinopolyspora</taxon>
    </lineage>
</organism>
<dbReference type="CDD" id="cd05563">
    <property type="entry name" value="PTS_IIB_ascorbate"/>
    <property type="match status" value="1"/>
</dbReference>
<keyword evidence="4" id="KW-1185">Reference proteome</keyword>
<dbReference type="Gene3D" id="3.40.50.2300">
    <property type="match status" value="1"/>
</dbReference>
<evidence type="ECO:0000313" key="3">
    <source>
        <dbReference type="EMBL" id="PSK99213.1"/>
    </source>
</evidence>